<dbReference type="EMBL" id="CP004120">
    <property type="protein sequence ID" value="AGT45126.1"/>
    <property type="molecule type" value="Genomic_DNA"/>
</dbReference>
<evidence type="ECO:0008006" key="4">
    <source>
        <dbReference type="Google" id="ProtNLM"/>
    </source>
</evidence>
<dbReference type="KEGG" id="tped:TPE_2654"/>
<keyword evidence="3" id="KW-1185">Reference proteome</keyword>
<feature type="signal peptide" evidence="1">
    <location>
        <begin position="1"/>
        <end position="22"/>
    </location>
</feature>
<gene>
    <name evidence="2" type="ORF">TPE_2654</name>
</gene>
<dbReference type="AlphaFoldDB" id="S6A576"/>
<evidence type="ECO:0000256" key="1">
    <source>
        <dbReference type="SAM" id="SignalP"/>
    </source>
</evidence>
<organism evidence="2 3">
    <name type="scientific">Treponema pedis str. T A4</name>
    <dbReference type="NCBI Taxonomy" id="1291379"/>
    <lineage>
        <taxon>Bacteria</taxon>
        <taxon>Pseudomonadati</taxon>
        <taxon>Spirochaetota</taxon>
        <taxon>Spirochaetia</taxon>
        <taxon>Spirochaetales</taxon>
        <taxon>Treponemataceae</taxon>
        <taxon>Treponema</taxon>
    </lineage>
</organism>
<proteinExistence type="predicted"/>
<dbReference type="HOGENOM" id="CLU_1509976_0_0_12"/>
<sequence length="158" mass="16797">MITGISVLLLTMLLTACPVTPAKPADEKKSEVTPESVLDSVFEVKWSGGQEYPESTNKHYYIYIGPDGTVYEAEKDKGGVGALKKPDAPLLGGNAKVENNQLIYGGEKHSYTLKDGVLTVGEPRKSGSFGLEAVKVTSPTGQEIIDAQKNGAEAGQLQ</sequence>
<accession>S6A576</accession>
<protein>
    <recommendedName>
        <fullName evidence="4">Lipoprotein</fullName>
    </recommendedName>
</protein>
<dbReference type="Proteomes" id="UP000015620">
    <property type="component" value="Chromosome"/>
</dbReference>
<evidence type="ECO:0000313" key="2">
    <source>
        <dbReference type="EMBL" id="AGT45126.1"/>
    </source>
</evidence>
<dbReference type="STRING" id="1291379.TPE_2654"/>
<feature type="chain" id="PRO_5004535627" description="Lipoprotein" evidence="1">
    <location>
        <begin position="23"/>
        <end position="158"/>
    </location>
</feature>
<dbReference type="PATRIC" id="fig|1291379.3.peg.2627"/>
<reference evidence="2 3" key="1">
    <citation type="journal article" date="2013" name="PLoS ONE">
        <title>Genome-Wide Relatedness of Treponema pedis, from Gingiva and Necrotic Skin Lesions of Pigs, with the Human Oral Pathogen Treponema denticola.</title>
        <authorList>
            <person name="Svartstrom O."/>
            <person name="Mushtaq M."/>
            <person name="Pringle M."/>
            <person name="Segerman B."/>
        </authorList>
    </citation>
    <scope>NUCLEOTIDE SEQUENCE [LARGE SCALE GENOMIC DNA]</scope>
    <source>
        <strain evidence="2">T A4</strain>
    </source>
</reference>
<name>S6A576_9SPIR</name>
<evidence type="ECO:0000313" key="3">
    <source>
        <dbReference type="Proteomes" id="UP000015620"/>
    </source>
</evidence>
<keyword evidence="1" id="KW-0732">Signal</keyword>